<feature type="compositionally biased region" description="Basic and acidic residues" evidence="1">
    <location>
        <begin position="93"/>
        <end position="110"/>
    </location>
</feature>
<gene>
    <name evidence="2" type="ORF">PG999_001832</name>
</gene>
<reference evidence="2 3" key="1">
    <citation type="submission" date="2023-01" db="EMBL/GenBank/DDBJ databases">
        <title>Analysis of 21 Apiospora genomes using comparative genomics revels a genus with tremendous synthesis potential of carbohydrate active enzymes and secondary metabolites.</title>
        <authorList>
            <person name="Sorensen T."/>
        </authorList>
    </citation>
    <scope>NUCLEOTIDE SEQUENCE [LARGE SCALE GENOMIC DNA]</scope>
    <source>
        <strain evidence="2 3">CBS 117206</strain>
    </source>
</reference>
<feature type="compositionally biased region" description="Polar residues" evidence="1">
    <location>
        <begin position="139"/>
        <end position="161"/>
    </location>
</feature>
<dbReference type="AlphaFoldDB" id="A0AAW0R6E9"/>
<feature type="compositionally biased region" description="Basic and acidic residues" evidence="1">
    <location>
        <begin position="124"/>
        <end position="138"/>
    </location>
</feature>
<evidence type="ECO:0000313" key="3">
    <source>
        <dbReference type="Proteomes" id="UP001392437"/>
    </source>
</evidence>
<feature type="region of interest" description="Disordered" evidence="1">
    <location>
        <begin position="93"/>
        <end position="161"/>
    </location>
</feature>
<organism evidence="2 3">
    <name type="scientific">Apiospora kogelbergensis</name>
    <dbReference type="NCBI Taxonomy" id="1337665"/>
    <lineage>
        <taxon>Eukaryota</taxon>
        <taxon>Fungi</taxon>
        <taxon>Dikarya</taxon>
        <taxon>Ascomycota</taxon>
        <taxon>Pezizomycotina</taxon>
        <taxon>Sordariomycetes</taxon>
        <taxon>Xylariomycetidae</taxon>
        <taxon>Amphisphaeriales</taxon>
        <taxon>Apiosporaceae</taxon>
        <taxon>Apiospora</taxon>
    </lineage>
</organism>
<evidence type="ECO:0000313" key="2">
    <source>
        <dbReference type="EMBL" id="KAK8129452.1"/>
    </source>
</evidence>
<comment type="caution">
    <text evidence="2">The sequence shown here is derived from an EMBL/GenBank/DDBJ whole genome shotgun (WGS) entry which is preliminary data.</text>
</comment>
<evidence type="ECO:0000256" key="1">
    <source>
        <dbReference type="SAM" id="MobiDB-lite"/>
    </source>
</evidence>
<accession>A0AAW0R6E9</accession>
<protein>
    <submittedName>
        <fullName evidence="2">Uncharacterized protein</fullName>
    </submittedName>
</protein>
<name>A0AAW0R6E9_9PEZI</name>
<sequence>MANPKSRNIFIGVELDDDMAILLNPLRGDLYNGLTFDKATFSELTVEKLKKKVWNLIHQLKDQYIRSIRNETDAHFERLRAIGIHPPERITLKSKMKDLMHSMKPGERADGGPSALHPSTGDGEAYRSKPRPSDRQKSQPENTGGDSANIGTGSLQGSAGK</sequence>
<proteinExistence type="predicted"/>
<dbReference type="Proteomes" id="UP001392437">
    <property type="component" value="Unassembled WGS sequence"/>
</dbReference>
<keyword evidence="3" id="KW-1185">Reference proteome</keyword>
<dbReference type="EMBL" id="JAQQWP010000002">
    <property type="protein sequence ID" value="KAK8129452.1"/>
    <property type="molecule type" value="Genomic_DNA"/>
</dbReference>